<feature type="compositionally biased region" description="Basic and acidic residues" evidence="2">
    <location>
        <begin position="131"/>
        <end position="142"/>
    </location>
</feature>
<feature type="region of interest" description="Disordered" evidence="2">
    <location>
        <begin position="109"/>
        <end position="151"/>
    </location>
</feature>
<feature type="compositionally biased region" description="Polar residues" evidence="2">
    <location>
        <begin position="981"/>
        <end position="990"/>
    </location>
</feature>
<feature type="region of interest" description="Disordered" evidence="2">
    <location>
        <begin position="40"/>
        <end position="74"/>
    </location>
</feature>
<comment type="caution">
    <text evidence="4">The sequence shown here is derived from an EMBL/GenBank/DDBJ whole genome shotgun (WGS) entry which is preliminary data.</text>
</comment>
<proteinExistence type="predicted"/>
<evidence type="ECO:0000256" key="2">
    <source>
        <dbReference type="SAM" id="MobiDB-lite"/>
    </source>
</evidence>
<sequence>MQSDDENITVGKEPSCKVAVLDLEAGACIDSVFYMDEEEKHENMGISKDEKNAEHVEATPENKEGLLNAEDKPVPVTVEKESGVHGLRKRRGSDVGALKASAIVDSVVRRMPEEDRRDTGVGTRSPVDTGSDGKQKTVERKPPKQMKSTVKAAGRLVSESPQPLEDLRAKEEAETNRKVHESLDTFLRTNMRCDSPYLTFSGRPGDKPLPRLRPDVLENHIGGKFGRGFRVDGGSDVRDIGIEDSLGDTHPNDVDGVKDMLNASKGLGGFARAPQHSLKVPPGVVAFTQAAAKGTDLPGWPLLSPSKIALTKCDKCSREFCSSLNYRRHVRLHRKSLSEKKDLTKERSKVAEFWDKLTPEQASVIVNYENIEIEDLSGTELLKALAGYLQQPGMPSVGQGLVKAGSALLDIVQNKSTVYPLLSERLLGILDDASEKTFLSGGTSVAYQRFVFNGDAGKVGLDEKNLVASMGFHVELRLVKAWMADKEAEALRNQQALFKEEEAAQQKRAKLLEKKRMKKMRQKERKVTASQLVQELGNESNDEEGNLPGAEEDDSPTATGSSGSSLVSAHDLAHRGTSDVDMNELGQTEEGRDEGPVLERNKTSDEESGQLSLGSPPSGPEMSTFFSPEDVTEPFVSVSRKGDYNNFVDSTGGNRGSSWSSRNADEVVEDTAREARPVQQLGYNRSGRSGDFQMHNRRVDQERIAGDYVRRDSDRAVVDRKSVRISRDRMRNDYSEVYQKPVRDGRGYDTRYINMDGGAQSSYKHRKVNSFGLRSDIGTSDRSQLYRGKPSVMHRTMPGSGSGQVVWTRKVTQPAGVEVCRETNEETMQQTDKLPAEAPNTDEQNLMPEIPDAAASLVPPPDTVDPVISVKEEAEPNDTALPPPVVDMRPLDDVDVVGETYSVSSVESEEEEMFGGALLVGSLSVPIGKYAADKFVQSRSYSTFSYTEQQVQVVGSGGDEISPGEAPVDSHGLRGKGESDYATSVANQSASHDEVLVKTKPHSPTSGLDRPEFGHSFASAPGPGNDRVAVKSLSWQPLAGRYVTAKVWRAVGQVGEKQDAGQGGDCEGRSSEREMSMVDGGESEAEAMQDRQGFDDLASATLVSNSPEYSGEQVSLADSSVRASVAEADGGFSGVTEFSKGSGNEDVPDAPAIISGQYLCSWSVYVEVAERFLNERWRVAVSQEAAQKYAAVPKVAERCEYTDVSSQELTDLVVTHHSGSPTTLIKLVWKA</sequence>
<dbReference type="AlphaFoldDB" id="A0ABD1XV77"/>
<feature type="region of interest" description="Disordered" evidence="2">
    <location>
        <begin position="646"/>
        <end position="667"/>
    </location>
</feature>
<evidence type="ECO:0000256" key="1">
    <source>
        <dbReference type="PROSITE-ProRule" id="PRU00042"/>
    </source>
</evidence>
<feature type="compositionally biased region" description="Polar residues" evidence="2">
    <location>
        <begin position="556"/>
        <end position="567"/>
    </location>
</feature>
<feature type="compositionally biased region" description="Basic and acidic residues" evidence="2">
    <location>
        <begin position="1066"/>
        <end position="1076"/>
    </location>
</feature>
<feature type="compositionally biased region" description="Polar residues" evidence="2">
    <location>
        <begin position="528"/>
        <end position="539"/>
    </location>
</feature>
<keyword evidence="1" id="KW-0863">Zinc-finger</keyword>
<dbReference type="GO" id="GO:0008270">
    <property type="term" value="F:zinc ion binding"/>
    <property type="evidence" value="ECO:0007669"/>
    <property type="project" value="UniProtKB-KW"/>
</dbReference>
<dbReference type="Proteomes" id="UP001605036">
    <property type="component" value="Unassembled WGS sequence"/>
</dbReference>
<keyword evidence="1" id="KW-0862">Zinc</keyword>
<feature type="domain" description="C2H2-type" evidence="3">
    <location>
        <begin position="311"/>
        <end position="333"/>
    </location>
</feature>
<feature type="compositionally biased region" description="Basic and acidic residues" evidence="2">
    <location>
        <begin position="109"/>
        <end position="119"/>
    </location>
</feature>
<feature type="compositionally biased region" description="Low complexity" evidence="2">
    <location>
        <begin position="650"/>
        <end position="662"/>
    </location>
</feature>
<feature type="region of interest" description="Disordered" evidence="2">
    <location>
        <begin position="516"/>
        <end position="627"/>
    </location>
</feature>
<keyword evidence="5" id="KW-1185">Reference proteome</keyword>
<feature type="compositionally biased region" description="Basic and acidic residues" evidence="2">
    <location>
        <begin position="589"/>
        <end position="605"/>
    </location>
</feature>
<keyword evidence="1" id="KW-0479">Metal-binding</keyword>
<dbReference type="PROSITE" id="PS00028">
    <property type="entry name" value="ZINC_FINGER_C2H2_1"/>
    <property type="match status" value="1"/>
</dbReference>
<feature type="compositionally biased region" description="Acidic residues" evidence="2">
    <location>
        <begin position="540"/>
        <end position="555"/>
    </location>
</feature>
<dbReference type="EMBL" id="JBHFFA010000007">
    <property type="protein sequence ID" value="KAL2612855.1"/>
    <property type="molecule type" value="Genomic_DNA"/>
</dbReference>
<dbReference type="PROSITE" id="PS50157">
    <property type="entry name" value="ZINC_FINGER_C2H2_2"/>
    <property type="match status" value="1"/>
</dbReference>
<reference evidence="4 5" key="1">
    <citation type="submission" date="2024-09" db="EMBL/GenBank/DDBJ databases">
        <title>Chromosome-scale assembly of Riccia fluitans.</title>
        <authorList>
            <person name="Paukszto L."/>
            <person name="Sawicki J."/>
            <person name="Karawczyk K."/>
            <person name="Piernik-Szablinska J."/>
            <person name="Szczecinska M."/>
            <person name="Mazdziarz M."/>
        </authorList>
    </citation>
    <scope>NUCLEOTIDE SEQUENCE [LARGE SCALE GENOMIC DNA]</scope>
    <source>
        <strain evidence="4">Rf_01</strain>
        <tissue evidence="4">Aerial parts of the thallus</tissue>
    </source>
</reference>
<accession>A0ABD1XV77</accession>
<dbReference type="InterPro" id="IPR013087">
    <property type="entry name" value="Znf_C2H2_type"/>
</dbReference>
<organism evidence="4 5">
    <name type="scientific">Riccia fluitans</name>
    <dbReference type="NCBI Taxonomy" id="41844"/>
    <lineage>
        <taxon>Eukaryota</taxon>
        <taxon>Viridiplantae</taxon>
        <taxon>Streptophyta</taxon>
        <taxon>Embryophyta</taxon>
        <taxon>Marchantiophyta</taxon>
        <taxon>Marchantiopsida</taxon>
        <taxon>Marchantiidae</taxon>
        <taxon>Marchantiales</taxon>
        <taxon>Ricciaceae</taxon>
        <taxon>Riccia</taxon>
    </lineage>
</organism>
<evidence type="ECO:0000259" key="3">
    <source>
        <dbReference type="PROSITE" id="PS50157"/>
    </source>
</evidence>
<feature type="region of interest" description="Disordered" evidence="2">
    <location>
        <begin position="956"/>
        <end position="1024"/>
    </location>
</feature>
<evidence type="ECO:0000313" key="4">
    <source>
        <dbReference type="EMBL" id="KAL2612855.1"/>
    </source>
</evidence>
<dbReference type="PANTHER" id="PTHR36055:SF1">
    <property type="entry name" value="C2H2-LIKE ZINC FINGER PROTEIN"/>
    <property type="match status" value="1"/>
</dbReference>
<name>A0ABD1XV77_9MARC</name>
<feature type="region of interest" description="Disordered" evidence="2">
    <location>
        <begin position="1055"/>
        <end position="1088"/>
    </location>
</feature>
<dbReference type="PANTHER" id="PTHR36055">
    <property type="entry name" value="C2H2-LIKE ZINC FINGER PROTEIN"/>
    <property type="match status" value="1"/>
</dbReference>
<gene>
    <name evidence="4" type="ORF">R1flu_024547</name>
</gene>
<protein>
    <recommendedName>
        <fullName evidence="3">C2H2-type domain-containing protein</fullName>
    </recommendedName>
</protein>
<evidence type="ECO:0000313" key="5">
    <source>
        <dbReference type="Proteomes" id="UP001605036"/>
    </source>
</evidence>